<dbReference type="EMBL" id="CP036313">
    <property type="protein sequence ID" value="QBH15185.1"/>
    <property type="molecule type" value="Genomic_DNA"/>
</dbReference>
<keyword evidence="4 10" id="KW-0808">Transferase</keyword>
<dbReference type="OrthoDB" id="9801219at2"/>
<evidence type="ECO:0000256" key="3">
    <source>
        <dbReference type="ARBA" id="ARBA00013596"/>
    </source>
</evidence>
<dbReference type="InterPro" id="IPR011611">
    <property type="entry name" value="PfkB_dom"/>
</dbReference>
<dbReference type="SUPFAM" id="SSF53613">
    <property type="entry name" value="Ribokinase-like"/>
    <property type="match status" value="1"/>
</dbReference>
<dbReference type="Proteomes" id="UP000293902">
    <property type="component" value="Chromosome"/>
</dbReference>
<evidence type="ECO:0000313" key="13">
    <source>
        <dbReference type="EMBL" id="QBH15185.1"/>
    </source>
</evidence>
<dbReference type="InterPro" id="IPR029056">
    <property type="entry name" value="Ribokinase-like"/>
</dbReference>
<evidence type="ECO:0000313" key="14">
    <source>
        <dbReference type="EMBL" id="RAM00124.1"/>
    </source>
</evidence>
<dbReference type="GO" id="GO:0005524">
    <property type="term" value="F:ATP binding"/>
    <property type="evidence" value="ECO:0007669"/>
    <property type="project" value="UniProtKB-UniRule"/>
</dbReference>
<dbReference type="PROSITE" id="PS00584">
    <property type="entry name" value="PFKB_KINASES_2"/>
    <property type="match status" value="1"/>
</dbReference>
<dbReference type="PIRSF" id="PIRSF000535">
    <property type="entry name" value="1PFK/6PFK/LacC"/>
    <property type="match status" value="1"/>
</dbReference>
<evidence type="ECO:0000256" key="4">
    <source>
        <dbReference type="ARBA" id="ARBA00022679"/>
    </source>
</evidence>
<dbReference type="RefSeq" id="WP_111960218.1">
    <property type="nucleotide sequence ID" value="NZ_CP036313.1"/>
</dbReference>
<dbReference type="EMBL" id="QLNI01000063">
    <property type="protein sequence ID" value="RAM00124.1"/>
    <property type="molecule type" value="Genomic_DNA"/>
</dbReference>
<dbReference type="GO" id="GO:0044281">
    <property type="term" value="P:small molecule metabolic process"/>
    <property type="evidence" value="ECO:0007669"/>
    <property type="project" value="UniProtKB-ARBA"/>
</dbReference>
<evidence type="ECO:0000256" key="8">
    <source>
        <dbReference type="ARBA" id="ARBA00032802"/>
    </source>
</evidence>
<dbReference type="AlphaFoldDB" id="A0A328F6G3"/>
<dbReference type="EC" id="2.7.1.56" evidence="2 11"/>
<dbReference type="GO" id="GO:0016052">
    <property type="term" value="P:carbohydrate catabolic process"/>
    <property type="evidence" value="ECO:0007669"/>
    <property type="project" value="UniProtKB-ARBA"/>
</dbReference>
<dbReference type="GO" id="GO:0008662">
    <property type="term" value="F:1-phosphofructokinase activity"/>
    <property type="evidence" value="ECO:0007669"/>
    <property type="project" value="UniProtKB-UniRule"/>
</dbReference>
<evidence type="ECO:0000256" key="9">
    <source>
        <dbReference type="ARBA" id="ARBA00047745"/>
    </source>
</evidence>
<evidence type="ECO:0000256" key="1">
    <source>
        <dbReference type="ARBA" id="ARBA00010688"/>
    </source>
</evidence>
<reference evidence="14 15" key="1">
    <citation type="submission" date="2018-06" db="EMBL/GenBank/DDBJ databases">
        <title>Complete Genome Sequence of Desulfobacter hydrogenophilus (DSM3380).</title>
        <authorList>
            <person name="Marietou A."/>
            <person name="Schreiber L."/>
            <person name="Marshall I."/>
            <person name="Jorgensen B."/>
        </authorList>
    </citation>
    <scope>NUCLEOTIDE SEQUENCE [LARGE SCALE GENOMIC DNA]</scope>
    <source>
        <strain evidence="14 15">DSM 3380</strain>
    </source>
</reference>
<dbReference type="PANTHER" id="PTHR46566">
    <property type="entry name" value="1-PHOSPHOFRUCTOKINASE-RELATED"/>
    <property type="match status" value="1"/>
</dbReference>
<dbReference type="NCBIfam" id="TIGR03828">
    <property type="entry name" value="pfkB"/>
    <property type="match status" value="1"/>
</dbReference>
<sequence length="310" mass="32555">MIYTVTLNPAVDREMTVDTIAFDTVLRALEWRVDCGGKGFNVARMLKSLGTSSVALGFAAGKSGEMLNDKLQSLGIETEFVWVDGETRTNVSIVSAENGQYVKVNEPGPTINGADLAQLAQKIRDRVQAGDWWVLAGSLPPGVEPSYYTELITIIQSAGAKVFLDTSDEALRQNCSAKPLLVKPNDEEAHKLTGLPVNTPAEIVAVGMAISAMGPVSVIISLGKVGAVLVDKGKAWLATSPKIVAANPIGAGDSMVAGIVWGLSQGDSMQDALCKGIACGAATASQKGTSVGSREQVNDLLSQVQIREVK</sequence>
<evidence type="ECO:0000313" key="16">
    <source>
        <dbReference type="Proteomes" id="UP000293902"/>
    </source>
</evidence>
<dbReference type="CDD" id="cd01164">
    <property type="entry name" value="FruK_PfkB_like"/>
    <property type="match status" value="1"/>
</dbReference>
<dbReference type="InterPro" id="IPR017583">
    <property type="entry name" value="Tagatose/fructose_Pkinase"/>
</dbReference>
<dbReference type="GO" id="GO:0005829">
    <property type="term" value="C:cytosol"/>
    <property type="evidence" value="ECO:0007669"/>
    <property type="project" value="TreeGrafter"/>
</dbReference>
<keyword evidence="5 11" id="KW-0547">Nucleotide-binding</keyword>
<accession>A0A328F6G3</accession>
<name>A0A328F6G3_9BACT</name>
<dbReference type="InterPro" id="IPR022463">
    <property type="entry name" value="1-PFruKinase"/>
</dbReference>
<dbReference type="FunFam" id="3.40.1190.20:FF:000001">
    <property type="entry name" value="Phosphofructokinase"/>
    <property type="match status" value="1"/>
</dbReference>
<dbReference type="Pfam" id="PF00294">
    <property type="entry name" value="PfkB"/>
    <property type="match status" value="1"/>
</dbReference>
<dbReference type="Proteomes" id="UP000248798">
    <property type="component" value="Unassembled WGS sequence"/>
</dbReference>
<keyword evidence="6 11" id="KW-0418">Kinase</keyword>
<dbReference type="InterPro" id="IPR002173">
    <property type="entry name" value="Carboh/pur_kinase_PfkB_CS"/>
</dbReference>
<evidence type="ECO:0000256" key="7">
    <source>
        <dbReference type="ARBA" id="ARBA00022840"/>
    </source>
</evidence>
<comment type="similarity">
    <text evidence="1 11">Belongs to the carbohydrate kinase PfkB family.</text>
</comment>
<gene>
    <name evidence="14" type="primary">pfkB</name>
    <name evidence="14" type="ORF">DO021_20705</name>
    <name evidence="13" type="ORF">EYB58_21035</name>
</gene>
<dbReference type="PANTHER" id="PTHR46566:SF2">
    <property type="entry name" value="ATP-DEPENDENT 6-PHOSPHOFRUCTOKINASE ISOZYME 2"/>
    <property type="match status" value="1"/>
</dbReference>
<comment type="function">
    <text evidence="11">Catalyzes the ATP-dependent phosphorylation of fructose-l-phosphate to fructose-l,6-bisphosphate.</text>
</comment>
<evidence type="ECO:0000256" key="6">
    <source>
        <dbReference type="ARBA" id="ARBA00022777"/>
    </source>
</evidence>
<evidence type="ECO:0000313" key="15">
    <source>
        <dbReference type="Proteomes" id="UP000248798"/>
    </source>
</evidence>
<keyword evidence="16" id="KW-1185">Reference proteome</keyword>
<evidence type="ECO:0000256" key="10">
    <source>
        <dbReference type="PIRNR" id="PIRNR000535"/>
    </source>
</evidence>
<evidence type="ECO:0000256" key="11">
    <source>
        <dbReference type="RuleBase" id="RU369061"/>
    </source>
</evidence>
<evidence type="ECO:0000256" key="2">
    <source>
        <dbReference type="ARBA" id="ARBA00012131"/>
    </source>
</evidence>
<protein>
    <recommendedName>
        <fullName evidence="3 11">1-phosphofructokinase</fullName>
        <shortName evidence="11">Fru1PK</shortName>
        <ecNumber evidence="2 11">2.7.1.56</ecNumber>
    </recommendedName>
    <alternativeName>
        <fullName evidence="8 11">Fructose 1-phosphate kinase</fullName>
    </alternativeName>
</protein>
<evidence type="ECO:0000256" key="5">
    <source>
        <dbReference type="ARBA" id="ARBA00022741"/>
    </source>
</evidence>
<feature type="domain" description="Carbohydrate kinase PfkB" evidence="12">
    <location>
        <begin position="12"/>
        <end position="291"/>
    </location>
</feature>
<proteinExistence type="inferred from homology"/>
<keyword evidence="7 11" id="KW-0067">ATP-binding</keyword>
<dbReference type="Gene3D" id="3.40.1190.20">
    <property type="match status" value="1"/>
</dbReference>
<comment type="catalytic activity">
    <reaction evidence="9 11">
        <text>beta-D-fructose 1-phosphate + ATP = beta-D-fructose 1,6-bisphosphate + ADP + H(+)</text>
        <dbReference type="Rhea" id="RHEA:14213"/>
        <dbReference type="ChEBI" id="CHEBI:15378"/>
        <dbReference type="ChEBI" id="CHEBI:30616"/>
        <dbReference type="ChEBI" id="CHEBI:32966"/>
        <dbReference type="ChEBI" id="CHEBI:138881"/>
        <dbReference type="ChEBI" id="CHEBI:456216"/>
        <dbReference type="EC" id="2.7.1.56"/>
    </reaction>
</comment>
<reference evidence="13 16" key="2">
    <citation type="submission" date="2019-02" db="EMBL/GenBank/DDBJ databases">
        <title>Complete genome sequence of Desulfobacter hydrogenophilus AcRS1.</title>
        <authorList>
            <person name="Marietou A."/>
            <person name="Lund M.B."/>
            <person name="Marshall I.P.G."/>
            <person name="Schreiber L."/>
            <person name="Jorgensen B."/>
        </authorList>
    </citation>
    <scope>NUCLEOTIDE SEQUENCE [LARGE SCALE GENOMIC DNA]</scope>
    <source>
        <strain evidence="13 16">AcRS1</strain>
    </source>
</reference>
<dbReference type="NCBIfam" id="TIGR03168">
    <property type="entry name" value="1-PFK"/>
    <property type="match status" value="1"/>
</dbReference>
<organism evidence="14 15">
    <name type="scientific">Desulfobacter hydrogenophilus</name>
    <dbReference type="NCBI Taxonomy" id="2291"/>
    <lineage>
        <taxon>Bacteria</taxon>
        <taxon>Pseudomonadati</taxon>
        <taxon>Thermodesulfobacteriota</taxon>
        <taxon>Desulfobacteria</taxon>
        <taxon>Desulfobacterales</taxon>
        <taxon>Desulfobacteraceae</taxon>
        <taxon>Desulfobacter</taxon>
    </lineage>
</organism>
<evidence type="ECO:0000259" key="12">
    <source>
        <dbReference type="Pfam" id="PF00294"/>
    </source>
</evidence>